<name>A0A1B0GSM7_MOUSE</name>
<dbReference type="ExpressionAtlas" id="A0A1B0GSM7">
    <property type="expression patterns" value="baseline and differential"/>
</dbReference>
<evidence type="ECO:0000256" key="1">
    <source>
        <dbReference type="SAM" id="MobiDB-lite"/>
    </source>
</evidence>
<organism evidence="2 4">
    <name type="scientific">Mus musculus</name>
    <name type="common">Mouse</name>
    <dbReference type="NCBI Taxonomy" id="10090"/>
    <lineage>
        <taxon>Eukaryota</taxon>
        <taxon>Metazoa</taxon>
        <taxon>Chordata</taxon>
        <taxon>Craniata</taxon>
        <taxon>Vertebrata</taxon>
        <taxon>Euteleostomi</taxon>
        <taxon>Mammalia</taxon>
        <taxon>Eutheria</taxon>
        <taxon>Euarchontoglires</taxon>
        <taxon>Glires</taxon>
        <taxon>Rodentia</taxon>
        <taxon>Myomorpha</taxon>
        <taxon>Muroidea</taxon>
        <taxon>Muridae</taxon>
        <taxon>Murinae</taxon>
        <taxon>Mus</taxon>
        <taxon>Mus</taxon>
    </lineage>
</organism>
<feature type="region of interest" description="Disordered" evidence="1">
    <location>
        <begin position="20"/>
        <end position="65"/>
    </location>
</feature>
<gene>
    <name evidence="2 3" type="primary">Trpm4</name>
</gene>
<dbReference type="AGR" id="MGI:1915917"/>
<evidence type="ECO:0000313" key="3">
    <source>
        <dbReference type="MGI" id="MGI:1915917"/>
    </source>
</evidence>
<sequence length="65" mass="6173">MCASSSSGCAGVAGVAGLTCPPPQSSSTSGGHCTEAAGTDQRVRSASEGAGERGPTLFSSPDLDG</sequence>
<dbReference type="AlphaFoldDB" id="A0A1B0GSM7"/>
<reference evidence="2 4" key="1">
    <citation type="journal article" date="2009" name="PLoS Biol.">
        <title>Lineage-specific biology revealed by a finished genome assembly of the mouse.</title>
        <authorList>
            <consortium name="Mouse Genome Sequencing Consortium"/>
            <person name="Church D.M."/>
            <person name="Goodstadt L."/>
            <person name="Hillier L.W."/>
            <person name="Zody M.C."/>
            <person name="Goldstein S."/>
            <person name="She X."/>
            <person name="Bult C.J."/>
            <person name="Agarwala R."/>
            <person name="Cherry J.L."/>
            <person name="DiCuccio M."/>
            <person name="Hlavina W."/>
            <person name="Kapustin Y."/>
            <person name="Meric P."/>
            <person name="Maglott D."/>
            <person name="Birtle Z."/>
            <person name="Marques A.C."/>
            <person name="Graves T."/>
            <person name="Zhou S."/>
            <person name="Teague B."/>
            <person name="Potamousis K."/>
            <person name="Churas C."/>
            <person name="Place M."/>
            <person name="Herschleb J."/>
            <person name="Runnheim R."/>
            <person name="Forrest D."/>
            <person name="Amos-Landgraf J."/>
            <person name="Schwartz D.C."/>
            <person name="Cheng Z."/>
            <person name="Lindblad-Toh K."/>
            <person name="Eichler E.E."/>
            <person name="Ponting C.P."/>
        </authorList>
    </citation>
    <scope>NUCLEOTIDE SEQUENCE [LARGE SCALE GENOMIC DNA]</scope>
    <source>
        <strain evidence="2 4">C57BL/6J</strain>
    </source>
</reference>
<dbReference type="MGI" id="MGI:1915917">
    <property type="gene designation" value="Trpm4"/>
</dbReference>
<reference evidence="2" key="3">
    <citation type="submission" date="2025-08" db="UniProtKB">
        <authorList>
            <consortium name="Ensembl"/>
        </authorList>
    </citation>
    <scope>IDENTIFICATION</scope>
    <source>
        <strain evidence="2">C57BL/6J</strain>
    </source>
</reference>
<reference evidence="2" key="4">
    <citation type="submission" date="2025-09" db="UniProtKB">
        <authorList>
            <consortium name="Ensembl"/>
        </authorList>
    </citation>
    <scope>IDENTIFICATION</scope>
    <source>
        <strain evidence="2">C57BL/6J</strain>
    </source>
</reference>
<evidence type="ECO:0000313" key="2">
    <source>
        <dbReference type="Ensembl" id="ENSMUSP00000147999.2"/>
    </source>
</evidence>
<dbReference type="Bgee" id="ENSMUSG00000038260">
    <property type="expression patterns" value="Expressed in small intestine Peyer's patch and 168 other cell types or tissues"/>
</dbReference>
<dbReference type="GeneTree" id="ENSGT00940000158693"/>
<dbReference type="Antibodypedia" id="31943">
    <property type="antibodies" value="317 antibodies from 30 providers"/>
</dbReference>
<reference evidence="2 4" key="2">
    <citation type="journal article" date="2011" name="PLoS Biol.">
        <title>Modernizing reference genome assemblies.</title>
        <authorList>
            <person name="Church D.M."/>
            <person name="Schneider V.A."/>
            <person name="Graves T."/>
            <person name="Auger K."/>
            <person name="Cunningham F."/>
            <person name="Bouk N."/>
            <person name="Chen H.C."/>
            <person name="Agarwala R."/>
            <person name="McLaren W.M."/>
            <person name="Ritchie G.R."/>
            <person name="Albracht D."/>
            <person name="Kremitzki M."/>
            <person name="Rock S."/>
            <person name="Kotkiewicz H."/>
            <person name="Kremitzki C."/>
            <person name="Wollam A."/>
            <person name="Trani L."/>
            <person name="Fulton L."/>
            <person name="Fulton R."/>
            <person name="Matthews L."/>
            <person name="Whitehead S."/>
            <person name="Chow W."/>
            <person name="Torrance J."/>
            <person name="Dunn M."/>
            <person name="Harden G."/>
            <person name="Threadgold G."/>
            <person name="Wood J."/>
            <person name="Collins J."/>
            <person name="Heath P."/>
            <person name="Griffiths G."/>
            <person name="Pelan S."/>
            <person name="Grafham D."/>
            <person name="Eichler E.E."/>
            <person name="Weinstock G."/>
            <person name="Mardis E.R."/>
            <person name="Wilson R.K."/>
            <person name="Howe K."/>
            <person name="Flicek P."/>
            <person name="Hubbard T."/>
        </authorList>
    </citation>
    <scope>NUCLEOTIDE SEQUENCE [LARGE SCALE GENOMIC DNA]</scope>
    <source>
        <strain evidence="2 4">C57BL/6J</strain>
    </source>
</reference>
<protein>
    <submittedName>
        <fullName evidence="2">Transient receptor potential cation channel, subfamily M, member 4</fullName>
    </submittedName>
</protein>
<evidence type="ECO:0000313" key="4">
    <source>
        <dbReference type="Proteomes" id="UP000000589"/>
    </source>
</evidence>
<proteinExistence type="predicted"/>
<keyword evidence="4" id="KW-1185">Reference proteome</keyword>
<dbReference type="Ensembl" id="ENSMUST00000209506.2">
    <property type="protein sequence ID" value="ENSMUSP00000147999.2"/>
    <property type="gene ID" value="ENSMUSG00000038260.11"/>
</dbReference>
<dbReference type="VEuPathDB" id="HostDB:ENSMUSG00000038260"/>
<dbReference type="Proteomes" id="UP000000589">
    <property type="component" value="Chromosome 7"/>
</dbReference>
<accession>A0A1B0GSM7</accession>